<dbReference type="AlphaFoldDB" id="A0A3N4LGZ0"/>
<accession>A0A3N4LGZ0</accession>
<proteinExistence type="predicted"/>
<dbReference type="Proteomes" id="UP000267821">
    <property type="component" value="Unassembled WGS sequence"/>
</dbReference>
<name>A0A3N4LGZ0_9PEZI</name>
<dbReference type="OrthoDB" id="5389845at2759"/>
<gene>
    <name evidence="1" type="ORF">L211DRAFT_885871</name>
</gene>
<dbReference type="EMBL" id="ML121554">
    <property type="protein sequence ID" value="RPB22137.1"/>
    <property type="molecule type" value="Genomic_DNA"/>
</dbReference>
<reference evidence="1 2" key="1">
    <citation type="journal article" date="2018" name="Nat. Ecol. Evol.">
        <title>Pezizomycetes genomes reveal the molecular basis of ectomycorrhizal truffle lifestyle.</title>
        <authorList>
            <person name="Murat C."/>
            <person name="Payen T."/>
            <person name="Noel B."/>
            <person name="Kuo A."/>
            <person name="Morin E."/>
            <person name="Chen J."/>
            <person name="Kohler A."/>
            <person name="Krizsan K."/>
            <person name="Balestrini R."/>
            <person name="Da Silva C."/>
            <person name="Montanini B."/>
            <person name="Hainaut M."/>
            <person name="Levati E."/>
            <person name="Barry K.W."/>
            <person name="Belfiori B."/>
            <person name="Cichocki N."/>
            <person name="Clum A."/>
            <person name="Dockter R.B."/>
            <person name="Fauchery L."/>
            <person name="Guy J."/>
            <person name="Iotti M."/>
            <person name="Le Tacon F."/>
            <person name="Lindquist E.A."/>
            <person name="Lipzen A."/>
            <person name="Malagnac F."/>
            <person name="Mello A."/>
            <person name="Molinier V."/>
            <person name="Miyauchi S."/>
            <person name="Poulain J."/>
            <person name="Riccioni C."/>
            <person name="Rubini A."/>
            <person name="Sitrit Y."/>
            <person name="Splivallo R."/>
            <person name="Traeger S."/>
            <person name="Wang M."/>
            <person name="Zifcakova L."/>
            <person name="Wipf D."/>
            <person name="Zambonelli A."/>
            <person name="Paolocci F."/>
            <person name="Nowrousian M."/>
            <person name="Ottonello S."/>
            <person name="Baldrian P."/>
            <person name="Spatafora J.W."/>
            <person name="Henrissat B."/>
            <person name="Nagy L.G."/>
            <person name="Aury J.M."/>
            <person name="Wincker P."/>
            <person name="Grigoriev I.V."/>
            <person name="Bonfante P."/>
            <person name="Martin F.M."/>
        </authorList>
    </citation>
    <scope>NUCLEOTIDE SEQUENCE [LARGE SCALE GENOMIC DNA]</scope>
    <source>
        <strain evidence="1 2">ATCC MYA-4762</strain>
    </source>
</reference>
<organism evidence="1 2">
    <name type="scientific">Terfezia boudieri ATCC MYA-4762</name>
    <dbReference type="NCBI Taxonomy" id="1051890"/>
    <lineage>
        <taxon>Eukaryota</taxon>
        <taxon>Fungi</taxon>
        <taxon>Dikarya</taxon>
        <taxon>Ascomycota</taxon>
        <taxon>Pezizomycotina</taxon>
        <taxon>Pezizomycetes</taxon>
        <taxon>Pezizales</taxon>
        <taxon>Pezizaceae</taxon>
        <taxon>Terfezia</taxon>
    </lineage>
</organism>
<evidence type="ECO:0000313" key="2">
    <source>
        <dbReference type="Proteomes" id="UP000267821"/>
    </source>
</evidence>
<sequence length="70" mass="8018">MREQFRILFDDVELPILYGVSAIGTRLCIYTWNKETRRITPNAIPIDTNVTSDTAPAARWDLEMMTAEGE</sequence>
<evidence type="ECO:0000313" key="1">
    <source>
        <dbReference type="EMBL" id="RPB22137.1"/>
    </source>
</evidence>
<dbReference type="InParanoid" id="A0A3N4LGZ0"/>
<keyword evidence="2" id="KW-1185">Reference proteome</keyword>
<dbReference type="STRING" id="1051890.A0A3N4LGZ0"/>
<protein>
    <submittedName>
        <fullName evidence="1">Uncharacterized protein</fullName>
    </submittedName>
</protein>